<keyword evidence="13" id="KW-1185">Reference proteome</keyword>
<dbReference type="InterPro" id="IPR051327">
    <property type="entry name" value="MATE_MepA_subfamily"/>
</dbReference>
<evidence type="ECO:0000256" key="5">
    <source>
        <dbReference type="ARBA" id="ARBA00022475"/>
    </source>
</evidence>
<dbReference type="InterPro" id="IPR002528">
    <property type="entry name" value="MATE_fam"/>
</dbReference>
<comment type="caution">
    <text evidence="12">The sequence shown here is derived from an EMBL/GenBank/DDBJ whole genome shotgun (WGS) entry which is preliminary data.</text>
</comment>
<accession>A0ABV1I7R3</accession>
<feature type="transmembrane region" description="Helical" evidence="11">
    <location>
        <begin position="65"/>
        <end position="86"/>
    </location>
</feature>
<feature type="region of interest" description="Disordered" evidence="10">
    <location>
        <begin position="1"/>
        <end position="24"/>
    </location>
</feature>
<dbReference type="NCBIfam" id="TIGR00797">
    <property type="entry name" value="matE"/>
    <property type="match status" value="1"/>
</dbReference>
<dbReference type="PIRSF" id="PIRSF006603">
    <property type="entry name" value="DinF"/>
    <property type="match status" value="1"/>
</dbReference>
<feature type="transmembrane region" description="Helical" evidence="11">
    <location>
        <begin position="185"/>
        <end position="202"/>
    </location>
</feature>
<evidence type="ECO:0000256" key="11">
    <source>
        <dbReference type="SAM" id="Phobius"/>
    </source>
</evidence>
<name>A0ABV1I7R3_9FIRM</name>
<dbReference type="RefSeq" id="WP_242849671.1">
    <property type="nucleotide sequence ID" value="NZ_JBBNGJ010000002.1"/>
</dbReference>
<dbReference type="InterPro" id="IPR045070">
    <property type="entry name" value="MATE_MepA-like"/>
</dbReference>
<feature type="transmembrane region" description="Helical" evidence="11">
    <location>
        <begin position="240"/>
        <end position="263"/>
    </location>
</feature>
<keyword evidence="7 11" id="KW-1133">Transmembrane helix</keyword>
<evidence type="ECO:0000256" key="8">
    <source>
        <dbReference type="ARBA" id="ARBA00023136"/>
    </source>
</evidence>
<feature type="transmembrane region" description="Helical" evidence="11">
    <location>
        <begin position="328"/>
        <end position="353"/>
    </location>
</feature>
<dbReference type="EMBL" id="JBBNGJ010000002">
    <property type="protein sequence ID" value="MEQ2592254.1"/>
    <property type="molecule type" value="Genomic_DNA"/>
</dbReference>
<evidence type="ECO:0000256" key="10">
    <source>
        <dbReference type="SAM" id="MobiDB-lite"/>
    </source>
</evidence>
<gene>
    <name evidence="12" type="ORF">AAAU18_04910</name>
</gene>
<feature type="transmembrane region" description="Helical" evidence="11">
    <location>
        <begin position="365"/>
        <end position="385"/>
    </location>
</feature>
<keyword evidence="8 11" id="KW-0472">Membrane</keyword>
<evidence type="ECO:0000256" key="6">
    <source>
        <dbReference type="ARBA" id="ARBA00022692"/>
    </source>
</evidence>
<dbReference type="InterPro" id="IPR048279">
    <property type="entry name" value="MdtK-like"/>
</dbReference>
<keyword evidence="5" id="KW-1003">Cell membrane</keyword>
<dbReference type="PANTHER" id="PTHR43823">
    <property type="entry name" value="SPORULATION PROTEIN YKVU"/>
    <property type="match status" value="1"/>
</dbReference>
<sequence length="490" mass="52297">MRVRKKAGTTHMDRRSNRRRLHSRPDNGIYDILILSGMDIPESVDTQKKAQENHSKMAETPVPSLILSLSVSTIFTMLIATSYNIVDTYFVSDLGESNVAAVGIMFSVMALIQAVGYTWGMGAGSEIARLLGKQKKREAEQTLATALAGGILSGAVMAVIFAVFREDVVRLLGATDTSLAPAGQYGIYIMLAAPVMCGAYVLNNALRAEGQPYLALLGILAGGLSNALFDYILVRVLGLGIAGAGIATLAGQGISLAIMYICVRSRCSVVRLHVSDVWSFRYGVRIVRTGLPSFLRQGLMCLAAVMISRSCRQYGDGAMAGVTVANKIFAVIFAVLVGYGQGFAPVCGFAYGAGLESRVKRSLRFTMITAVIFMCAMGAATWVWVSEVAGVFLHEGGTQAMQLAALSLRAHAISMPFAAVCLVTGMYYQALGAYGKATLISALRQGVCFIPLVFILPRMYGIDGVAFVQAAADVLAGIVSAFYLLYTNEK</sequence>
<feature type="transmembrane region" description="Helical" evidence="11">
    <location>
        <begin position="98"/>
        <end position="122"/>
    </location>
</feature>
<evidence type="ECO:0000256" key="4">
    <source>
        <dbReference type="ARBA" id="ARBA00022448"/>
    </source>
</evidence>
<evidence type="ECO:0000256" key="7">
    <source>
        <dbReference type="ARBA" id="ARBA00022989"/>
    </source>
</evidence>
<keyword evidence="6 11" id="KW-0812">Transmembrane</keyword>
<feature type="transmembrane region" description="Helical" evidence="11">
    <location>
        <begin position="214"/>
        <end position="234"/>
    </location>
</feature>
<feature type="transmembrane region" description="Helical" evidence="11">
    <location>
        <begin position="442"/>
        <end position="460"/>
    </location>
</feature>
<reference evidence="12 13" key="1">
    <citation type="submission" date="2024-04" db="EMBL/GenBank/DDBJ databases">
        <title>Human intestinal bacterial collection.</title>
        <authorList>
            <person name="Pauvert C."/>
            <person name="Hitch T.C.A."/>
            <person name="Clavel T."/>
        </authorList>
    </citation>
    <scope>NUCLEOTIDE SEQUENCE [LARGE SCALE GENOMIC DNA]</scope>
    <source>
        <strain evidence="12 13">CLA-AA-H181</strain>
    </source>
</reference>
<proteinExistence type="inferred from homology"/>
<evidence type="ECO:0000256" key="1">
    <source>
        <dbReference type="ARBA" id="ARBA00004651"/>
    </source>
</evidence>
<comment type="subcellular location">
    <subcellularLocation>
        <location evidence="1">Cell membrane</location>
        <topology evidence="1">Multi-pass membrane protein</topology>
    </subcellularLocation>
</comment>
<dbReference type="Proteomes" id="UP001494672">
    <property type="component" value="Unassembled WGS sequence"/>
</dbReference>
<organism evidence="12 13">
    <name type="scientific">Coprococcus aceti</name>
    <dbReference type="NCBI Taxonomy" id="2981786"/>
    <lineage>
        <taxon>Bacteria</taxon>
        <taxon>Bacillati</taxon>
        <taxon>Bacillota</taxon>
        <taxon>Clostridia</taxon>
        <taxon>Lachnospirales</taxon>
        <taxon>Lachnospiraceae</taxon>
        <taxon>Coprococcus</taxon>
    </lineage>
</organism>
<evidence type="ECO:0000313" key="12">
    <source>
        <dbReference type="EMBL" id="MEQ2592254.1"/>
    </source>
</evidence>
<feature type="transmembrane region" description="Helical" evidence="11">
    <location>
        <begin position="289"/>
        <end position="308"/>
    </location>
</feature>
<dbReference type="PANTHER" id="PTHR43823:SF3">
    <property type="entry name" value="MULTIDRUG EXPORT PROTEIN MEPA"/>
    <property type="match status" value="1"/>
</dbReference>
<evidence type="ECO:0000256" key="9">
    <source>
        <dbReference type="ARBA" id="ARBA00023251"/>
    </source>
</evidence>
<evidence type="ECO:0000313" key="13">
    <source>
        <dbReference type="Proteomes" id="UP001494672"/>
    </source>
</evidence>
<keyword evidence="4" id="KW-0813">Transport</keyword>
<comment type="similarity">
    <text evidence="2">Belongs to the multi antimicrobial extrusion (MATE) (TC 2.A.66.1) family. MepA subfamily.</text>
</comment>
<dbReference type="Pfam" id="PF01554">
    <property type="entry name" value="MatE"/>
    <property type="match status" value="2"/>
</dbReference>
<keyword evidence="9" id="KW-0046">Antibiotic resistance</keyword>
<feature type="transmembrane region" description="Helical" evidence="11">
    <location>
        <begin position="466"/>
        <end position="486"/>
    </location>
</feature>
<protein>
    <recommendedName>
        <fullName evidence="3">Multidrug export protein MepA</fullName>
    </recommendedName>
</protein>
<evidence type="ECO:0000256" key="2">
    <source>
        <dbReference type="ARBA" id="ARBA00008417"/>
    </source>
</evidence>
<feature type="transmembrane region" description="Helical" evidence="11">
    <location>
        <begin position="410"/>
        <end position="430"/>
    </location>
</feature>
<feature type="transmembrane region" description="Helical" evidence="11">
    <location>
        <begin position="143"/>
        <end position="165"/>
    </location>
</feature>
<dbReference type="CDD" id="cd13143">
    <property type="entry name" value="MATE_MepA_like"/>
    <property type="match status" value="1"/>
</dbReference>
<evidence type="ECO:0000256" key="3">
    <source>
        <dbReference type="ARBA" id="ARBA00022106"/>
    </source>
</evidence>